<protein>
    <submittedName>
        <fullName evidence="6">Transcriptional regulator, LysR family</fullName>
    </submittedName>
</protein>
<dbReference type="SUPFAM" id="SSF46785">
    <property type="entry name" value="Winged helix' DNA-binding domain"/>
    <property type="match status" value="1"/>
</dbReference>
<dbReference type="PANTHER" id="PTHR30126">
    <property type="entry name" value="HTH-TYPE TRANSCRIPTIONAL REGULATOR"/>
    <property type="match status" value="1"/>
</dbReference>
<organism evidence="6">
    <name type="scientific">hydrothermal vent metagenome</name>
    <dbReference type="NCBI Taxonomy" id="652676"/>
    <lineage>
        <taxon>unclassified sequences</taxon>
        <taxon>metagenomes</taxon>
        <taxon>ecological metagenomes</taxon>
    </lineage>
</organism>
<dbReference type="InterPro" id="IPR036388">
    <property type="entry name" value="WH-like_DNA-bd_sf"/>
</dbReference>
<evidence type="ECO:0000256" key="1">
    <source>
        <dbReference type="ARBA" id="ARBA00009437"/>
    </source>
</evidence>
<dbReference type="SUPFAM" id="SSF53850">
    <property type="entry name" value="Periplasmic binding protein-like II"/>
    <property type="match status" value="1"/>
</dbReference>
<dbReference type="AlphaFoldDB" id="A0A3B0XBQ4"/>
<keyword evidence="4" id="KW-0804">Transcription</keyword>
<keyword evidence="2" id="KW-0805">Transcription regulation</keyword>
<dbReference type="EMBL" id="UOFG01000246">
    <property type="protein sequence ID" value="VAW65191.1"/>
    <property type="molecule type" value="Genomic_DNA"/>
</dbReference>
<evidence type="ECO:0000256" key="2">
    <source>
        <dbReference type="ARBA" id="ARBA00023015"/>
    </source>
</evidence>
<dbReference type="CDD" id="cd05466">
    <property type="entry name" value="PBP2_LTTR_substrate"/>
    <property type="match status" value="1"/>
</dbReference>
<evidence type="ECO:0000256" key="4">
    <source>
        <dbReference type="ARBA" id="ARBA00023163"/>
    </source>
</evidence>
<comment type="similarity">
    <text evidence="1">Belongs to the LysR transcriptional regulatory family.</text>
</comment>
<dbReference type="InterPro" id="IPR036390">
    <property type="entry name" value="WH_DNA-bd_sf"/>
</dbReference>
<evidence type="ECO:0000313" key="6">
    <source>
        <dbReference type="EMBL" id="VAW65191.1"/>
    </source>
</evidence>
<name>A0A3B0XBQ4_9ZZZZ</name>
<evidence type="ECO:0000259" key="5">
    <source>
        <dbReference type="PROSITE" id="PS50931"/>
    </source>
</evidence>
<dbReference type="GO" id="GO:0000976">
    <property type="term" value="F:transcription cis-regulatory region binding"/>
    <property type="evidence" value="ECO:0007669"/>
    <property type="project" value="TreeGrafter"/>
</dbReference>
<proteinExistence type="inferred from homology"/>
<dbReference type="Gene3D" id="1.10.10.10">
    <property type="entry name" value="Winged helix-like DNA-binding domain superfamily/Winged helix DNA-binding domain"/>
    <property type="match status" value="1"/>
</dbReference>
<dbReference type="InterPro" id="IPR005119">
    <property type="entry name" value="LysR_subst-bd"/>
</dbReference>
<gene>
    <name evidence="6" type="ORF">MNBD_GAMMA11-179</name>
</gene>
<dbReference type="InterPro" id="IPR000847">
    <property type="entry name" value="LysR_HTH_N"/>
</dbReference>
<dbReference type="Gene3D" id="3.40.190.290">
    <property type="match status" value="1"/>
</dbReference>
<accession>A0A3B0XBQ4</accession>
<dbReference type="PANTHER" id="PTHR30126:SF81">
    <property type="entry name" value="HTH-TYPE TRANSCRIPTIONAL REGULATOR ILVY"/>
    <property type="match status" value="1"/>
</dbReference>
<reference evidence="6" key="1">
    <citation type="submission" date="2018-06" db="EMBL/GenBank/DDBJ databases">
        <authorList>
            <person name="Zhirakovskaya E."/>
        </authorList>
    </citation>
    <scope>NUCLEOTIDE SEQUENCE</scope>
</reference>
<evidence type="ECO:0000256" key="3">
    <source>
        <dbReference type="ARBA" id="ARBA00023125"/>
    </source>
</evidence>
<dbReference type="PRINTS" id="PR00039">
    <property type="entry name" value="HTHLYSR"/>
</dbReference>
<dbReference type="PROSITE" id="PS50931">
    <property type="entry name" value="HTH_LYSR"/>
    <property type="match status" value="1"/>
</dbReference>
<dbReference type="Pfam" id="PF03466">
    <property type="entry name" value="LysR_substrate"/>
    <property type="match status" value="1"/>
</dbReference>
<dbReference type="FunFam" id="1.10.10.10:FF:000001">
    <property type="entry name" value="LysR family transcriptional regulator"/>
    <property type="match status" value="1"/>
</dbReference>
<keyword evidence="3" id="KW-0238">DNA-binding</keyword>
<dbReference type="GO" id="GO:0003700">
    <property type="term" value="F:DNA-binding transcription factor activity"/>
    <property type="evidence" value="ECO:0007669"/>
    <property type="project" value="InterPro"/>
</dbReference>
<sequence>MDIQNLSAFIAVSERRSFSRAGEQLFITQPAVSKRIFALESELGTQLFDRIGKTIQLTAAGQALLPSALRILAELEESKRAIGNLSQKVSGRLSIATSHHIGLHRLPPVLRSFTHKFNDVDLDIRFMDSEEACNCVLKGEVELAIATLPEQNWTRLNSRVIWHDPLDIVISNQHPNARRANVSVKQLSRIPAILPSRNTFTRVLLEQALGLNEQNLNIAMETNYLETIKMMVSIGLGWSVLPASMLSPDITRLDVNGVEFERLLGVVSHQQRTLSNAARALVDELEKNRS</sequence>
<feature type="domain" description="HTH lysR-type" evidence="5">
    <location>
        <begin position="1"/>
        <end position="58"/>
    </location>
</feature>
<dbReference type="Pfam" id="PF00126">
    <property type="entry name" value="HTH_1"/>
    <property type="match status" value="1"/>
</dbReference>